<evidence type="ECO:0000313" key="2">
    <source>
        <dbReference type="EMBL" id="KAF2001683.1"/>
    </source>
</evidence>
<protein>
    <recommendedName>
        <fullName evidence="4">Deacetylase sirtuin-type domain-containing protein</fullName>
    </recommendedName>
</protein>
<name>A0A6A5WIK2_9PLEO</name>
<dbReference type="SUPFAM" id="SSF52467">
    <property type="entry name" value="DHS-like NAD/FAD-binding domain"/>
    <property type="match status" value="1"/>
</dbReference>
<proteinExistence type="predicted"/>
<sequence>DDTSTSSFHDMVRSLSQQTQNARPTAFYHLFAALAQEGRLLRLYSQNVDGIDTALQPLKTAVPLPKKAPWPKSVAPH</sequence>
<evidence type="ECO:0000313" key="3">
    <source>
        <dbReference type="Proteomes" id="UP000799779"/>
    </source>
</evidence>
<gene>
    <name evidence="2" type="ORF">P154DRAFT_418455</name>
</gene>
<feature type="non-terminal residue" evidence="2">
    <location>
        <position position="1"/>
    </location>
</feature>
<accession>A0A6A5WIK2</accession>
<dbReference type="EMBL" id="ML977581">
    <property type="protein sequence ID" value="KAF2001683.1"/>
    <property type="molecule type" value="Genomic_DNA"/>
</dbReference>
<dbReference type="Gene3D" id="3.40.50.1220">
    <property type="entry name" value="TPP-binding domain"/>
    <property type="match status" value="1"/>
</dbReference>
<reference evidence="2" key="1">
    <citation type="journal article" date="2020" name="Stud. Mycol.">
        <title>101 Dothideomycetes genomes: a test case for predicting lifestyles and emergence of pathogens.</title>
        <authorList>
            <person name="Haridas S."/>
            <person name="Albert R."/>
            <person name="Binder M."/>
            <person name="Bloem J."/>
            <person name="Labutti K."/>
            <person name="Salamov A."/>
            <person name="Andreopoulos B."/>
            <person name="Baker S."/>
            <person name="Barry K."/>
            <person name="Bills G."/>
            <person name="Bluhm B."/>
            <person name="Cannon C."/>
            <person name="Castanera R."/>
            <person name="Culley D."/>
            <person name="Daum C."/>
            <person name="Ezra D."/>
            <person name="Gonzalez J."/>
            <person name="Henrissat B."/>
            <person name="Kuo A."/>
            <person name="Liang C."/>
            <person name="Lipzen A."/>
            <person name="Lutzoni F."/>
            <person name="Magnuson J."/>
            <person name="Mondo S."/>
            <person name="Nolan M."/>
            <person name="Ohm R."/>
            <person name="Pangilinan J."/>
            <person name="Park H.-J."/>
            <person name="Ramirez L."/>
            <person name="Alfaro M."/>
            <person name="Sun H."/>
            <person name="Tritt A."/>
            <person name="Yoshinaga Y."/>
            <person name="Zwiers L.-H."/>
            <person name="Turgeon B."/>
            <person name="Goodwin S."/>
            <person name="Spatafora J."/>
            <person name="Crous P."/>
            <person name="Grigoriev I."/>
        </authorList>
    </citation>
    <scope>NUCLEOTIDE SEQUENCE</scope>
    <source>
        <strain evidence="2">CBS 123094</strain>
    </source>
</reference>
<evidence type="ECO:0008006" key="4">
    <source>
        <dbReference type="Google" id="ProtNLM"/>
    </source>
</evidence>
<dbReference type="Proteomes" id="UP000799779">
    <property type="component" value="Unassembled WGS sequence"/>
</dbReference>
<dbReference type="InterPro" id="IPR029035">
    <property type="entry name" value="DHS-like_NAD/FAD-binding_dom"/>
</dbReference>
<feature type="non-terminal residue" evidence="2">
    <location>
        <position position="77"/>
    </location>
</feature>
<dbReference type="OrthoDB" id="2919105at2759"/>
<feature type="region of interest" description="Disordered" evidence="1">
    <location>
        <begin position="1"/>
        <end position="20"/>
    </location>
</feature>
<keyword evidence="3" id="KW-1185">Reference proteome</keyword>
<evidence type="ECO:0000256" key="1">
    <source>
        <dbReference type="SAM" id="MobiDB-lite"/>
    </source>
</evidence>
<dbReference type="AlphaFoldDB" id="A0A6A5WIK2"/>
<organism evidence="2 3">
    <name type="scientific">Amniculicola lignicola CBS 123094</name>
    <dbReference type="NCBI Taxonomy" id="1392246"/>
    <lineage>
        <taxon>Eukaryota</taxon>
        <taxon>Fungi</taxon>
        <taxon>Dikarya</taxon>
        <taxon>Ascomycota</taxon>
        <taxon>Pezizomycotina</taxon>
        <taxon>Dothideomycetes</taxon>
        <taxon>Pleosporomycetidae</taxon>
        <taxon>Pleosporales</taxon>
        <taxon>Amniculicolaceae</taxon>
        <taxon>Amniculicola</taxon>
    </lineage>
</organism>